<dbReference type="SUPFAM" id="SSF47240">
    <property type="entry name" value="Ferritin-like"/>
    <property type="match status" value="1"/>
</dbReference>
<dbReference type="RefSeq" id="WP_377789062.1">
    <property type="nucleotide sequence ID" value="NZ_JBHLYQ010000048.1"/>
</dbReference>
<evidence type="ECO:0000256" key="1">
    <source>
        <dbReference type="SAM" id="MobiDB-lite"/>
    </source>
</evidence>
<accession>A0ABV6C268</accession>
<dbReference type="EMBL" id="JBHLYQ010000048">
    <property type="protein sequence ID" value="MFC0081788.1"/>
    <property type="molecule type" value="Genomic_DNA"/>
</dbReference>
<dbReference type="Proteomes" id="UP001589788">
    <property type="component" value="Unassembled WGS sequence"/>
</dbReference>
<name>A0ABV6C268_9ACTN</name>
<sequence>MTTTTHPTPAANQGYLDRLRQGQLDLHWLRESRSEWGVRARPSKVGLTLMDIAVGSYGEVPDRPPRRTMAPRGSDVDPEVPDLGYTINEKAEVWSDNVLELYEEAVARQWSATRDIPWGDLPELDPDLEHAVCQLATVLSEVEMVASDFPAKWLWRINHDFVEAKMFLCTQIMDEARHTEVFRKRALANGGGLGKASAVTERFLQLVLDAQSYDEGSALMHLLGEGIVLSLFRAGELVAPSAVEKRIFRLCMQDEARHVAYGTMHLRYRLDRDPSLAEDFHAYLDRGEDIIAALFTTPEVVEPTAVLAAGGVAAASELGLAAANVVRAQVVEEYLARCARAGLDRRSRLRLPSALLEGTSAAVPGDGQSTGQA</sequence>
<proteinExistence type="predicted"/>
<organism evidence="2 3">
    <name type="scientific">Aciditerrimonas ferrireducens</name>
    <dbReference type="NCBI Taxonomy" id="667306"/>
    <lineage>
        <taxon>Bacteria</taxon>
        <taxon>Bacillati</taxon>
        <taxon>Actinomycetota</taxon>
        <taxon>Acidimicrobiia</taxon>
        <taxon>Acidimicrobiales</taxon>
        <taxon>Acidimicrobiaceae</taxon>
        <taxon>Aciditerrimonas</taxon>
    </lineage>
</organism>
<gene>
    <name evidence="2" type="ORF">ACFFRE_06470</name>
</gene>
<keyword evidence="3" id="KW-1185">Reference proteome</keyword>
<feature type="region of interest" description="Disordered" evidence="1">
    <location>
        <begin position="58"/>
        <end position="80"/>
    </location>
</feature>
<protein>
    <submittedName>
        <fullName evidence="2">Ferritin-like domain-containing protein</fullName>
    </submittedName>
</protein>
<evidence type="ECO:0000313" key="2">
    <source>
        <dbReference type="EMBL" id="MFC0081788.1"/>
    </source>
</evidence>
<dbReference type="Gene3D" id="1.10.620.20">
    <property type="entry name" value="Ribonucleotide Reductase, subunit A"/>
    <property type="match status" value="1"/>
</dbReference>
<reference evidence="2 3" key="1">
    <citation type="submission" date="2024-09" db="EMBL/GenBank/DDBJ databases">
        <authorList>
            <person name="Sun Q."/>
            <person name="Mori K."/>
        </authorList>
    </citation>
    <scope>NUCLEOTIDE SEQUENCE [LARGE SCALE GENOMIC DNA]</scope>
    <source>
        <strain evidence="2 3">JCM 15389</strain>
    </source>
</reference>
<dbReference type="InterPro" id="IPR012348">
    <property type="entry name" value="RNR-like"/>
</dbReference>
<dbReference type="InterPro" id="IPR009078">
    <property type="entry name" value="Ferritin-like_SF"/>
</dbReference>
<comment type="caution">
    <text evidence="2">The sequence shown here is derived from an EMBL/GenBank/DDBJ whole genome shotgun (WGS) entry which is preliminary data.</text>
</comment>
<evidence type="ECO:0000313" key="3">
    <source>
        <dbReference type="Proteomes" id="UP001589788"/>
    </source>
</evidence>